<accession>A0A397IC84</accession>
<reference evidence="1 2" key="1">
    <citation type="submission" date="2018-08" db="EMBL/GenBank/DDBJ databases">
        <title>Genome and evolution of the arbuscular mycorrhizal fungus Diversispora epigaea (formerly Glomus versiforme) and its bacterial endosymbionts.</title>
        <authorList>
            <person name="Sun X."/>
            <person name="Fei Z."/>
            <person name="Harrison M."/>
        </authorList>
    </citation>
    <scope>NUCLEOTIDE SEQUENCE [LARGE SCALE GENOMIC DNA]</scope>
    <source>
        <strain evidence="1 2">IT104</strain>
    </source>
</reference>
<dbReference type="Proteomes" id="UP000266861">
    <property type="component" value="Unassembled WGS sequence"/>
</dbReference>
<evidence type="ECO:0008006" key="3">
    <source>
        <dbReference type="Google" id="ProtNLM"/>
    </source>
</evidence>
<organism evidence="1 2">
    <name type="scientific">Diversispora epigaea</name>
    <dbReference type="NCBI Taxonomy" id="1348612"/>
    <lineage>
        <taxon>Eukaryota</taxon>
        <taxon>Fungi</taxon>
        <taxon>Fungi incertae sedis</taxon>
        <taxon>Mucoromycota</taxon>
        <taxon>Glomeromycotina</taxon>
        <taxon>Glomeromycetes</taxon>
        <taxon>Diversisporales</taxon>
        <taxon>Diversisporaceae</taxon>
        <taxon>Diversispora</taxon>
    </lineage>
</organism>
<dbReference type="InterPro" id="IPR036910">
    <property type="entry name" value="HMG_box_dom_sf"/>
</dbReference>
<dbReference type="AlphaFoldDB" id="A0A397IC84"/>
<keyword evidence="2" id="KW-1185">Reference proteome</keyword>
<dbReference type="SUPFAM" id="SSF47095">
    <property type="entry name" value="HMG-box"/>
    <property type="match status" value="1"/>
</dbReference>
<proteinExistence type="predicted"/>
<dbReference type="EMBL" id="PQFF01000244">
    <property type="protein sequence ID" value="RHZ70763.1"/>
    <property type="molecule type" value="Genomic_DNA"/>
</dbReference>
<gene>
    <name evidence="1" type="ORF">Glove_267g37</name>
</gene>
<protein>
    <recommendedName>
        <fullName evidence="3">HMG box domain-containing protein</fullName>
    </recommendedName>
</protein>
<name>A0A397IC84_9GLOM</name>
<evidence type="ECO:0000313" key="1">
    <source>
        <dbReference type="EMBL" id="RHZ70763.1"/>
    </source>
</evidence>
<sequence length="81" mass="9667">MLLENINRNNIYPPPEINEPIHNHSRCHAYKIFRYSVAKECKRIGEFNAIFIHKVADHLWKNSTSNEKLEYNNLAQMVRSR</sequence>
<comment type="caution">
    <text evidence="1">The sequence shown here is derived from an EMBL/GenBank/DDBJ whole genome shotgun (WGS) entry which is preliminary data.</text>
</comment>
<evidence type="ECO:0000313" key="2">
    <source>
        <dbReference type="Proteomes" id="UP000266861"/>
    </source>
</evidence>